<gene>
    <name evidence="2" type="ORF">ACFOGJ_22795</name>
</gene>
<evidence type="ECO:0000313" key="3">
    <source>
        <dbReference type="Proteomes" id="UP001595528"/>
    </source>
</evidence>
<dbReference type="Proteomes" id="UP001595528">
    <property type="component" value="Unassembled WGS sequence"/>
</dbReference>
<dbReference type="Pfam" id="PF10098">
    <property type="entry name" value="DUF2336"/>
    <property type="match status" value="1"/>
</dbReference>
<comment type="caution">
    <text evidence="2">The sequence shown here is derived from an EMBL/GenBank/DDBJ whole genome shotgun (WGS) entry which is preliminary data.</text>
</comment>
<protein>
    <submittedName>
        <fullName evidence="2">DUF2336 domain-containing protein</fullName>
    </submittedName>
</protein>
<proteinExistence type="predicted"/>
<organism evidence="2 3">
    <name type="scientific">Marinibaculum pumilum</name>
    <dbReference type="NCBI Taxonomy" id="1766165"/>
    <lineage>
        <taxon>Bacteria</taxon>
        <taxon>Pseudomonadati</taxon>
        <taxon>Pseudomonadota</taxon>
        <taxon>Alphaproteobacteria</taxon>
        <taxon>Rhodospirillales</taxon>
        <taxon>Rhodospirillaceae</taxon>
        <taxon>Marinibaculum</taxon>
    </lineage>
</organism>
<dbReference type="RefSeq" id="WP_379904939.1">
    <property type="nucleotide sequence ID" value="NZ_JBHRTR010000036.1"/>
</dbReference>
<dbReference type="InterPro" id="IPR019285">
    <property type="entry name" value="DUF2336"/>
</dbReference>
<sequence length="450" mass="48619">MIGWLTRLVRGLLGGTASDRPDPPGYLPPQGGDDRADAGNLPAVIPRTLPYDEAKQLARSPDAEVRRRLASNPATQPEFLVYLAADDSAAVRREIAANDGTPIQARYLLAGDEDEGVRLELARKIGRILPSLGGAQSERISAQALNVLEKLAQDSLPRVRAMVAEEIKQAGNVPPDLVRDLAFDLEEMVSCPILEYSPLLSDADLLEIITTGAVSDRLSAISRRSNVSGPVSDAVVATLDVPAVAALLGNPSAQIREETLDTLIDSAQAIEVWHEPLVMRAELSVRAMRRVSEFVASSLIARLAERHDLDPDLQAELRSTVRRRLTEAAPSGSGAGDIAQRKAKEMFDAGQLDDEILTEALDHGERDFVVAALILRSGLSDSVVRRILATRTATPVTALAWRAGFSMRTALALQLRLAHVPPTKVLNAVYGVDYPLPPEEMERQLALFTG</sequence>
<dbReference type="Gene3D" id="1.25.10.10">
    <property type="entry name" value="Leucine-rich Repeat Variant"/>
    <property type="match status" value="1"/>
</dbReference>
<evidence type="ECO:0000256" key="1">
    <source>
        <dbReference type="SAM" id="MobiDB-lite"/>
    </source>
</evidence>
<dbReference type="SUPFAM" id="SSF48371">
    <property type="entry name" value="ARM repeat"/>
    <property type="match status" value="1"/>
</dbReference>
<dbReference type="InterPro" id="IPR016024">
    <property type="entry name" value="ARM-type_fold"/>
</dbReference>
<accession>A0ABV7L640</accession>
<reference evidence="3" key="1">
    <citation type="journal article" date="2019" name="Int. J. Syst. Evol. Microbiol.">
        <title>The Global Catalogue of Microorganisms (GCM) 10K type strain sequencing project: providing services to taxonomists for standard genome sequencing and annotation.</title>
        <authorList>
            <consortium name="The Broad Institute Genomics Platform"/>
            <consortium name="The Broad Institute Genome Sequencing Center for Infectious Disease"/>
            <person name="Wu L."/>
            <person name="Ma J."/>
        </authorList>
    </citation>
    <scope>NUCLEOTIDE SEQUENCE [LARGE SCALE GENOMIC DNA]</scope>
    <source>
        <strain evidence="3">KCTC 42964</strain>
    </source>
</reference>
<keyword evidence="3" id="KW-1185">Reference proteome</keyword>
<dbReference type="EMBL" id="JBHRTR010000036">
    <property type="protein sequence ID" value="MFC3230097.1"/>
    <property type="molecule type" value="Genomic_DNA"/>
</dbReference>
<name>A0ABV7L640_9PROT</name>
<evidence type="ECO:0000313" key="2">
    <source>
        <dbReference type="EMBL" id="MFC3230097.1"/>
    </source>
</evidence>
<dbReference type="InterPro" id="IPR011989">
    <property type="entry name" value="ARM-like"/>
</dbReference>
<feature type="region of interest" description="Disordered" evidence="1">
    <location>
        <begin position="14"/>
        <end position="41"/>
    </location>
</feature>